<gene>
    <name evidence="1" type="ORF">NC998_04440</name>
</gene>
<dbReference type="Proteomes" id="UP001464891">
    <property type="component" value="Unassembled WGS sequence"/>
</dbReference>
<protein>
    <submittedName>
        <fullName evidence="1">Uncharacterized protein</fullName>
    </submittedName>
</protein>
<organism evidence="1 2">
    <name type="scientific">Trichocoleus desertorum GB2-A4</name>
    <dbReference type="NCBI Taxonomy" id="2933944"/>
    <lineage>
        <taxon>Bacteria</taxon>
        <taxon>Bacillati</taxon>
        <taxon>Cyanobacteriota</taxon>
        <taxon>Cyanophyceae</taxon>
        <taxon>Leptolyngbyales</taxon>
        <taxon>Trichocoleusaceae</taxon>
        <taxon>Trichocoleus</taxon>
    </lineage>
</organism>
<sequence length="47" mass="5364">MSRSKIPEAVQEQVRQRASYLCKYCHASTVAGLDLNRDRVLNIRATD</sequence>
<proteinExistence type="predicted"/>
<dbReference type="EMBL" id="JAMPKM010000002">
    <property type="protein sequence ID" value="MEP0816338.1"/>
    <property type="molecule type" value="Genomic_DNA"/>
</dbReference>
<name>A0ABV0J508_9CYAN</name>
<accession>A0ABV0J508</accession>
<evidence type="ECO:0000313" key="2">
    <source>
        <dbReference type="Proteomes" id="UP001464891"/>
    </source>
</evidence>
<dbReference type="RefSeq" id="WP_190433647.1">
    <property type="nucleotide sequence ID" value="NZ_JAMPKM010000002.1"/>
</dbReference>
<reference evidence="1 2" key="1">
    <citation type="submission" date="2022-04" db="EMBL/GenBank/DDBJ databases">
        <title>Positive selection, recombination, and allopatry shape intraspecific diversity of widespread and dominant cyanobacteria.</title>
        <authorList>
            <person name="Wei J."/>
            <person name="Shu W."/>
            <person name="Hu C."/>
        </authorList>
    </citation>
    <scope>NUCLEOTIDE SEQUENCE [LARGE SCALE GENOMIC DNA]</scope>
    <source>
        <strain evidence="1 2">GB2-A4</strain>
    </source>
</reference>
<keyword evidence="2" id="KW-1185">Reference proteome</keyword>
<evidence type="ECO:0000313" key="1">
    <source>
        <dbReference type="EMBL" id="MEP0816338.1"/>
    </source>
</evidence>
<comment type="caution">
    <text evidence="1">The sequence shown here is derived from an EMBL/GenBank/DDBJ whole genome shotgun (WGS) entry which is preliminary data.</text>
</comment>